<dbReference type="Proteomes" id="UP000246991">
    <property type="component" value="Unassembled WGS sequence"/>
</dbReference>
<accession>A0A317SAG9</accession>
<keyword evidence="2" id="KW-1185">Reference proteome</keyword>
<name>A0A317SAG9_9PEZI</name>
<evidence type="ECO:0000313" key="2">
    <source>
        <dbReference type="Proteomes" id="UP000246991"/>
    </source>
</evidence>
<dbReference type="AlphaFoldDB" id="A0A317SAG9"/>
<reference evidence="1 2" key="1">
    <citation type="submission" date="2018-03" db="EMBL/GenBank/DDBJ databases">
        <title>Genomes of Pezizomycetes fungi and the evolution of truffles.</title>
        <authorList>
            <person name="Murat C."/>
            <person name="Payen T."/>
            <person name="Noel B."/>
            <person name="Kuo A."/>
            <person name="Martin F.M."/>
        </authorList>
    </citation>
    <scope>NUCLEOTIDE SEQUENCE [LARGE SCALE GENOMIC DNA]</scope>
    <source>
        <strain evidence="1">091103-1</strain>
    </source>
</reference>
<sequence>MQDALACMVLSPALGNRASAQESKQYEVRIRAYQDALNAAIPAIEQSGLTISADQSEEAKEIVSRTPKERAAPVVLIIIGAIAAINISKMLLELARSYYYGGVVIDARGEKILISNDVKVPAGLVIVIAKDGSKTTFKESDISTEFVNAILSKLK</sequence>
<proteinExistence type="predicted"/>
<dbReference type="EMBL" id="PYWC01000608">
    <property type="protein sequence ID" value="PWW71539.1"/>
    <property type="molecule type" value="Genomic_DNA"/>
</dbReference>
<comment type="caution">
    <text evidence="1">The sequence shown here is derived from an EMBL/GenBank/DDBJ whole genome shotgun (WGS) entry which is preliminary data.</text>
</comment>
<organism evidence="1 2">
    <name type="scientific">Tuber magnatum</name>
    <name type="common">white Piedmont truffle</name>
    <dbReference type="NCBI Taxonomy" id="42249"/>
    <lineage>
        <taxon>Eukaryota</taxon>
        <taxon>Fungi</taxon>
        <taxon>Dikarya</taxon>
        <taxon>Ascomycota</taxon>
        <taxon>Pezizomycotina</taxon>
        <taxon>Pezizomycetes</taxon>
        <taxon>Pezizales</taxon>
        <taxon>Tuberaceae</taxon>
        <taxon>Tuber</taxon>
    </lineage>
</organism>
<evidence type="ECO:0000313" key="1">
    <source>
        <dbReference type="EMBL" id="PWW71539.1"/>
    </source>
</evidence>
<protein>
    <submittedName>
        <fullName evidence="1">Uncharacterized protein</fullName>
    </submittedName>
</protein>
<gene>
    <name evidence="1" type="ORF">C7212DRAFT_349016</name>
</gene>